<feature type="non-terminal residue" evidence="10">
    <location>
        <position position="1"/>
    </location>
</feature>
<feature type="coiled-coil region" evidence="6">
    <location>
        <begin position="456"/>
        <end position="506"/>
    </location>
</feature>
<dbReference type="InterPro" id="IPR009072">
    <property type="entry name" value="Histone-fold"/>
</dbReference>
<keyword evidence="11" id="KW-1185">Reference proteome</keyword>
<evidence type="ECO:0000256" key="5">
    <source>
        <dbReference type="ARBA" id="ARBA00023242"/>
    </source>
</evidence>
<dbReference type="SUPFAM" id="SSF47113">
    <property type="entry name" value="Histone-fold"/>
    <property type="match status" value="1"/>
</dbReference>
<feature type="region of interest" description="Disordered" evidence="7">
    <location>
        <begin position="108"/>
        <end position="139"/>
    </location>
</feature>
<dbReference type="GO" id="GO:0046982">
    <property type="term" value="F:protein heterodimerization activity"/>
    <property type="evidence" value="ECO:0007669"/>
    <property type="project" value="InterPro"/>
</dbReference>
<dbReference type="InterPro" id="IPR045127">
    <property type="entry name" value="TAF11-like"/>
</dbReference>
<feature type="region of interest" description="Disordered" evidence="7">
    <location>
        <begin position="1"/>
        <end position="93"/>
    </location>
</feature>
<feature type="region of interest" description="Disordered" evidence="7">
    <location>
        <begin position="151"/>
        <end position="173"/>
    </location>
</feature>
<accession>A0AA36CY22</accession>
<evidence type="ECO:0000256" key="2">
    <source>
        <dbReference type="ARBA" id="ARBA00009788"/>
    </source>
</evidence>
<organism evidence="10 11">
    <name type="scientific">Mesorhabditis spiculigera</name>
    <dbReference type="NCBI Taxonomy" id="96644"/>
    <lineage>
        <taxon>Eukaryota</taxon>
        <taxon>Metazoa</taxon>
        <taxon>Ecdysozoa</taxon>
        <taxon>Nematoda</taxon>
        <taxon>Chromadorea</taxon>
        <taxon>Rhabditida</taxon>
        <taxon>Rhabditina</taxon>
        <taxon>Rhabditomorpha</taxon>
        <taxon>Rhabditoidea</taxon>
        <taxon>Rhabditidae</taxon>
        <taxon>Mesorhabditinae</taxon>
        <taxon>Mesorhabditis</taxon>
    </lineage>
</organism>
<feature type="compositionally biased region" description="Basic and acidic residues" evidence="7">
    <location>
        <begin position="634"/>
        <end position="647"/>
    </location>
</feature>
<feature type="domain" description="TAFII28-like protein" evidence="9">
    <location>
        <begin position="203"/>
        <end position="277"/>
    </location>
</feature>
<evidence type="ECO:0000256" key="1">
    <source>
        <dbReference type="ARBA" id="ARBA00004123"/>
    </source>
</evidence>
<evidence type="ECO:0000256" key="7">
    <source>
        <dbReference type="SAM" id="MobiDB-lite"/>
    </source>
</evidence>
<dbReference type="GO" id="GO:0016251">
    <property type="term" value="F:RNA polymerase II general transcription initiation factor activity"/>
    <property type="evidence" value="ECO:0007669"/>
    <property type="project" value="TreeGrafter"/>
</dbReference>
<keyword evidence="6" id="KW-0175">Coiled coil</keyword>
<dbReference type="GO" id="GO:0005669">
    <property type="term" value="C:transcription factor TFIID complex"/>
    <property type="evidence" value="ECO:0007669"/>
    <property type="project" value="InterPro"/>
</dbReference>
<feature type="compositionally biased region" description="Acidic residues" evidence="7">
    <location>
        <begin position="662"/>
        <end position="675"/>
    </location>
</feature>
<dbReference type="Pfam" id="PF04696">
    <property type="entry name" value="Pinin_SDK_memA"/>
    <property type="match status" value="1"/>
</dbReference>
<dbReference type="PANTHER" id="PTHR13218:SF8">
    <property type="entry name" value="TRANSCRIPTION INITIATION FACTOR TFIID SUBUNIT 11"/>
    <property type="match status" value="1"/>
</dbReference>
<dbReference type="EMBL" id="CATQJA010002648">
    <property type="protein sequence ID" value="CAJ0577189.1"/>
    <property type="molecule type" value="Genomic_DNA"/>
</dbReference>
<evidence type="ECO:0000259" key="9">
    <source>
        <dbReference type="Pfam" id="PF04719"/>
    </source>
</evidence>
<sequence>MDDDLFGGLSESSSSDEEETELTSTSPTTSPGRPERATAGSDVHVQFSLGSSPEGESSPDEDSPVAAKPTKRRASPLASSSSKRARFSQVAGSSTDFHAALTMLDDDVADLPSAPEPVVAPGPIELPSKPAVAPEELPGPSQRIVPVEKIEAPSTREPTEKPADEQFFAPTSSKNPDFYQGDELIPLPELEEEDEKLRLKLQVLISNFSQDQLNRYEAYRRSTFPKAAVRRLIHQHTSIAPTQQVVIAISGLAKVFVGELIEEALKCQTASEETADPPEAAPHPTSLLQNAQYIFMAADLDTSDIDKEIERRREALRGIDSSLGNFGGNRPGFGGGGPIGGGGGFKRRVSDEVPRRFNDRDGGGLAGRVSGVKRGRFEEIEDPYSDEDDYDERPKRTLFSTVSLPAIETKSREEKLKEIDSKTQQDVKQRNKRMFANLLMGTLQKFQRDEKKVRNVEKVQADKQRAVETKLEEEKKGQIEKVRAEREGLMAKRREEEREIRSLTRRKALIQYSEQKIQHYKQLQNFIGTTTKPTIFYVPAKHTLRSLELQKQSAETIDALISIRQEALRNELKNDPELKREEEGLRRREARMSDVGNAPAREPAFEHNRNRRDRSRSYSRSESGSDAEENGTAKGDDENKASEVKPEPEDEADELVVKQEDPELEDRPEDDIVMA</sequence>
<dbReference type="InterPro" id="IPR006809">
    <property type="entry name" value="TAFII28_dom"/>
</dbReference>
<dbReference type="Pfam" id="PF04719">
    <property type="entry name" value="TAFII28"/>
    <property type="match status" value="1"/>
</dbReference>
<comment type="similarity">
    <text evidence="2">Belongs to the TAF11 family.</text>
</comment>
<evidence type="ECO:0000256" key="6">
    <source>
        <dbReference type="SAM" id="Coils"/>
    </source>
</evidence>
<proteinExistence type="inferred from homology"/>
<evidence type="ECO:0000259" key="8">
    <source>
        <dbReference type="Pfam" id="PF04696"/>
    </source>
</evidence>
<feature type="domain" description="Pinin/SDK/MemA protein" evidence="8">
    <location>
        <begin position="426"/>
        <end position="554"/>
    </location>
</feature>
<feature type="compositionally biased region" description="Low complexity" evidence="7">
    <location>
        <begin position="22"/>
        <end position="31"/>
    </location>
</feature>
<keyword evidence="3" id="KW-0805">Transcription regulation</keyword>
<evidence type="ECO:0000256" key="3">
    <source>
        <dbReference type="ARBA" id="ARBA00023015"/>
    </source>
</evidence>
<feature type="compositionally biased region" description="Basic and acidic residues" evidence="7">
    <location>
        <begin position="579"/>
        <end position="592"/>
    </location>
</feature>
<dbReference type="AlphaFoldDB" id="A0AA36CY22"/>
<dbReference type="Gene3D" id="1.10.20.10">
    <property type="entry name" value="Histone, subunit A"/>
    <property type="match status" value="1"/>
</dbReference>
<reference evidence="10" key="1">
    <citation type="submission" date="2023-06" db="EMBL/GenBank/DDBJ databases">
        <authorList>
            <person name="Delattre M."/>
        </authorList>
    </citation>
    <scope>NUCLEOTIDE SEQUENCE</scope>
    <source>
        <strain evidence="10">AF72</strain>
    </source>
</reference>
<dbReference type="PANTHER" id="PTHR13218">
    <property type="entry name" value="TRANSCRIPTION INITIATION FACTOR TFIID SUBUNIT 11-RELATED"/>
    <property type="match status" value="1"/>
</dbReference>
<name>A0AA36CY22_9BILA</name>
<feature type="region of interest" description="Disordered" evidence="7">
    <location>
        <begin position="579"/>
        <end position="675"/>
    </location>
</feature>
<evidence type="ECO:0000313" key="11">
    <source>
        <dbReference type="Proteomes" id="UP001177023"/>
    </source>
</evidence>
<gene>
    <name evidence="10" type="ORF">MSPICULIGERA_LOCUS15467</name>
</gene>
<dbReference type="GO" id="GO:0051123">
    <property type="term" value="P:RNA polymerase II preinitiation complex assembly"/>
    <property type="evidence" value="ECO:0007669"/>
    <property type="project" value="InterPro"/>
</dbReference>
<dbReference type="InterPro" id="IPR006786">
    <property type="entry name" value="Pinin_SDK_MemA"/>
</dbReference>
<evidence type="ECO:0000256" key="4">
    <source>
        <dbReference type="ARBA" id="ARBA00023163"/>
    </source>
</evidence>
<comment type="caution">
    <text evidence="10">The sequence shown here is derived from an EMBL/GenBank/DDBJ whole genome shotgun (WGS) entry which is preliminary data.</text>
</comment>
<protein>
    <submittedName>
        <fullName evidence="10">Uncharacterized protein</fullName>
    </submittedName>
</protein>
<dbReference type="CDD" id="cd08048">
    <property type="entry name" value="HFD_TAF11"/>
    <property type="match status" value="1"/>
</dbReference>
<comment type="subcellular location">
    <subcellularLocation>
        <location evidence="1">Nucleus</location>
    </subcellularLocation>
</comment>
<keyword evidence="5" id="KW-0539">Nucleus</keyword>
<keyword evidence="4" id="KW-0804">Transcription</keyword>
<evidence type="ECO:0000313" key="10">
    <source>
        <dbReference type="EMBL" id="CAJ0577189.1"/>
    </source>
</evidence>
<dbReference type="Proteomes" id="UP001177023">
    <property type="component" value="Unassembled WGS sequence"/>
</dbReference>